<evidence type="ECO:0000256" key="11">
    <source>
        <dbReference type="ARBA" id="ARBA00022842"/>
    </source>
</evidence>
<evidence type="ECO:0000313" key="20">
    <source>
        <dbReference type="EMBL" id="TDH35984.1"/>
    </source>
</evidence>
<evidence type="ECO:0000256" key="12">
    <source>
        <dbReference type="ARBA" id="ARBA00022989"/>
    </source>
</evidence>
<comment type="subcellular location">
    <subcellularLocation>
        <location evidence="2 19">Cell membrane</location>
        <topology evidence="2 19">Multi-pass membrane protein</topology>
    </subcellularLocation>
</comment>
<evidence type="ECO:0000256" key="7">
    <source>
        <dbReference type="ARBA" id="ARBA00022475"/>
    </source>
</evidence>
<evidence type="ECO:0000256" key="2">
    <source>
        <dbReference type="ARBA" id="ARBA00004651"/>
    </source>
</evidence>
<dbReference type="EMBL" id="SMSI01000002">
    <property type="protein sequence ID" value="TDH35984.1"/>
    <property type="molecule type" value="Genomic_DNA"/>
</dbReference>
<evidence type="ECO:0000256" key="3">
    <source>
        <dbReference type="ARBA" id="ARBA00004663"/>
    </source>
</evidence>
<evidence type="ECO:0000256" key="10">
    <source>
        <dbReference type="ARBA" id="ARBA00022692"/>
    </source>
</evidence>
<dbReference type="OrthoDB" id="9794626at2"/>
<reference evidence="20 21" key="1">
    <citation type="journal article" date="2013" name="Int. J. Syst. Evol. Microbiol.">
        <title>Hoeflea suaedae sp. nov., an endophytic bacterium isolated from the root of the halophyte Suaeda maritima.</title>
        <authorList>
            <person name="Chung E.J."/>
            <person name="Park J.A."/>
            <person name="Pramanik P."/>
            <person name="Bibi F."/>
            <person name="Jeon C.O."/>
            <person name="Chung Y.R."/>
        </authorList>
    </citation>
    <scope>NUCLEOTIDE SEQUENCE [LARGE SCALE GENOMIC DNA]</scope>
    <source>
        <strain evidence="20 21">YC6898</strain>
    </source>
</reference>
<dbReference type="Proteomes" id="UP000295131">
    <property type="component" value="Unassembled WGS sequence"/>
</dbReference>
<keyword evidence="7 19" id="KW-1003">Cell membrane</keyword>
<sequence>MDFRDIPAETTRSIAFLSRIPVANSMFGPAPWKISGAVGVFPLAGIIITLPAALLAALLSWFGIPAALIALLTLVTMVLITGALHEDGLADCADAFGAGGQRSRILDILKDSRIGAYGTLAMIFSIGLRAVALTVLIAVGPPLAMAATLLSAAALSRALMVWHWRRLPAARTDGVSAGAGRPAPQSAWMALAIGIGTALVLPVTQAGFLAAFVAVLFAVLATDLWTRYVDGKLAGQTGDTIGAAQQIAETVFLVTLVSVL</sequence>
<evidence type="ECO:0000256" key="6">
    <source>
        <dbReference type="ARBA" id="ARBA00015850"/>
    </source>
</evidence>
<keyword evidence="12 19" id="KW-1133">Transmembrane helix</keyword>
<dbReference type="GO" id="GO:0008818">
    <property type="term" value="F:cobalamin 5'-phosphate synthase activity"/>
    <property type="evidence" value="ECO:0007669"/>
    <property type="project" value="UniProtKB-UniRule"/>
</dbReference>
<dbReference type="PANTHER" id="PTHR34148:SF1">
    <property type="entry name" value="ADENOSYLCOBINAMIDE-GDP RIBAZOLETRANSFERASE"/>
    <property type="match status" value="1"/>
</dbReference>
<keyword evidence="11 19" id="KW-0460">Magnesium</keyword>
<dbReference type="RefSeq" id="WP_133284684.1">
    <property type="nucleotide sequence ID" value="NZ_SMSI01000002.1"/>
</dbReference>
<evidence type="ECO:0000256" key="9">
    <source>
        <dbReference type="ARBA" id="ARBA00022679"/>
    </source>
</evidence>
<evidence type="ECO:0000256" key="16">
    <source>
        <dbReference type="ARBA" id="ARBA00032853"/>
    </source>
</evidence>
<proteinExistence type="inferred from homology"/>
<evidence type="ECO:0000256" key="5">
    <source>
        <dbReference type="ARBA" id="ARBA00013200"/>
    </source>
</evidence>
<evidence type="ECO:0000256" key="4">
    <source>
        <dbReference type="ARBA" id="ARBA00010561"/>
    </source>
</evidence>
<accession>A0A4R5PL54</accession>
<dbReference type="GO" id="GO:0005886">
    <property type="term" value="C:plasma membrane"/>
    <property type="evidence" value="ECO:0007669"/>
    <property type="project" value="UniProtKB-SubCell"/>
</dbReference>
<evidence type="ECO:0000256" key="15">
    <source>
        <dbReference type="ARBA" id="ARBA00032605"/>
    </source>
</evidence>
<feature type="transmembrane region" description="Helical" evidence="19">
    <location>
        <begin position="34"/>
        <end position="55"/>
    </location>
</feature>
<dbReference type="Pfam" id="PF02654">
    <property type="entry name" value="CobS"/>
    <property type="match status" value="1"/>
</dbReference>
<dbReference type="EC" id="2.7.8.26" evidence="5 19"/>
<comment type="catalytic activity">
    <reaction evidence="17 19">
        <text>alpha-ribazole + adenosylcob(III)inamide-GDP = adenosylcob(III)alamin + GMP + H(+)</text>
        <dbReference type="Rhea" id="RHEA:16049"/>
        <dbReference type="ChEBI" id="CHEBI:10329"/>
        <dbReference type="ChEBI" id="CHEBI:15378"/>
        <dbReference type="ChEBI" id="CHEBI:18408"/>
        <dbReference type="ChEBI" id="CHEBI:58115"/>
        <dbReference type="ChEBI" id="CHEBI:60487"/>
        <dbReference type="EC" id="2.7.8.26"/>
    </reaction>
</comment>
<evidence type="ECO:0000313" key="21">
    <source>
        <dbReference type="Proteomes" id="UP000295131"/>
    </source>
</evidence>
<evidence type="ECO:0000256" key="19">
    <source>
        <dbReference type="HAMAP-Rule" id="MF_00719"/>
    </source>
</evidence>
<organism evidence="20 21">
    <name type="scientific">Pseudohoeflea suaedae</name>
    <dbReference type="NCBI Taxonomy" id="877384"/>
    <lineage>
        <taxon>Bacteria</taxon>
        <taxon>Pseudomonadati</taxon>
        <taxon>Pseudomonadota</taxon>
        <taxon>Alphaproteobacteria</taxon>
        <taxon>Hyphomicrobiales</taxon>
        <taxon>Rhizobiaceae</taxon>
        <taxon>Pseudohoeflea</taxon>
    </lineage>
</organism>
<comment type="similarity">
    <text evidence="4 19">Belongs to the CobS family.</text>
</comment>
<dbReference type="InterPro" id="IPR003805">
    <property type="entry name" value="CobS"/>
</dbReference>
<dbReference type="AlphaFoldDB" id="A0A4R5PL54"/>
<feature type="transmembrane region" description="Helical" evidence="19">
    <location>
        <begin position="207"/>
        <end position="226"/>
    </location>
</feature>
<protein>
    <recommendedName>
        <fullName evidence="6 19">Adenosylcobinamide-GDP ribazoletransferase</fullName>
        <ecNumber evidence="5 19">2.7.8.26</ecNumber>
    </recommendedName>
    <alternativeName>
        <fullName evidence="16 19">Cobalamin synthase</fullName>
    </alternativeName>
    <alternativeName>
        <fullName evidence="15 19">Cobalamin-5'-phosphate synthase</fullName>
    </alternativeName>
</protein>
<keyword evidence="21" id="KW-1185">Reference proteome</keyword>
<dbReference type="GO" id="GO:0051073">
    <property type="term" value="F:adenosylcobinamide-GDP ribazoletransferase activity"/>
    <property type="evidence" value="ECO:0007669"/>
    <property type="project" value="UniProtKB-UniRule"/>
</dbReference>
<dbReference type="UniPathway" id="UPA00148">
    <property type="reaction ID" value="UER00238"/>
</dbReference>
<dbReference type="GO" id="GO:0009236">
    <property type="term" value="P:cobalamin biosynthetic process"/>
    <property type="evidence" value="ECO:0007669"/>
    <property type="project" value="UniProtKB-UniRule"/>
</dbReference>
<keyword evidence="10 19" id="KW-0812">Transmembrane</keyword>
<keyword evidence="9 19" id="KW-0808">Transferase</keyword>
<evidence type="ECO:0000256" key="18">
    <source>
        <dbReference type="ARBA" id="ARBA00049504"/>
    </source>
</evidence>
<evidence type="ECO:0000256" key="17">
    <source>
        <dbReference type="ARBA" id="ARBA00048623"/>
    </source>
</evidence>
<comment type="catalytic activity">
    <reaction evidence="18 19">
        <text>alpha-ribazole 5'-phosphate + adenosylcob(III)inamide-GDP = adenosylcob(III)alamin 5'-phosphate + GMP + H(+)</text>
        <dbReference type="Rhea" id="RHEA:23560"/>
        <dbReference type="ChEBI" id="CHEBI:15378"/>
        <dbReference type="ChEBI" id="CHEBI:57918"/>
        <dbReference type="ChEBI" id="CHEBI:58115"/>
        <dbReference type="ChEBI" id="CHEBI:60487"/>
        <dbReference type="ChEBI" id="CHEBI:60493"/>
        <dbReference type="EC" id="2.7.8.26"/>
    </reaction>
</comment>
<comment type="pathway">
    <text evidence="3 19">Cofactor biosynthesis; adenosylcobalamin biosynthesis; adenosylcobalamin from cob(II)yrinate a,c-diamide: step 7/7.</text>
</comment>
<evidence type="ECO:0000256" key="8">
    <source>
        <dbReference type="ARBA" id="ARBA00022573"/>
    </source>
</evidence>
<comment type="function">
    <text evidence="14 19">Joins adenosylcobinamide-GDP and alpha-ribazole to generate adenosylcobalamin (Ado-cobalamin). Also synthesizes adenosylcobalamin 5'-phosphate from adenosylcobinamide-GDP and alpha-ribazole 5'-phosphate.</text>
</comment>
<comment type="cofactor">
    <cofactor evidence="1 19">
        <name>Mg(2+)</name>
        <dbReference type="ChEBI" id="CHEBI:18420"/>
    </cofactor>
</comment>
<name>A0A4R5PL54_9HYPH</name>
<keyword evidence="8 19" id="KW-0169">Cobalamin biosynthesis</keyword>
<feature type="transmembrane region" description="Helical" evidence="19">
    <location>
        <begin position="143"/>
        <end position="162"/>
    </location>
</feature>
<gene>
    <name evidence="19" type="primary">cobS</name>
    <name evidence="20" type="ORF">E2A64_11810</name>
</gene>
<keyword evidence="13 19" id="KW-0472">Membrane</keyword>
<evidence type="ECO:0000256" key="13">
    <source>
        <dbReference type="ARBA" id="ARBA00023136"/>
    </source>
</evidence>
<feature type="transmembrane region" description="Helical" evidence="19">
    <location>
        <begin position="61"/>
        <end position="80"/>
    </location>
</feature>
<comment type="caution">
    <text evidence="20">The sequence shown here is derived from an EMBL/GenBank/DDBJ whole genome shotgun (WGS) entry which is preliminary data.</text>
</comment>
<evidence type="ECO:0000256" key="14">
    <source>
        <dbReference type="ARBA" id="ARBA00025228"/>
    </source>
</evidence>
<evidence type="ECO:0000256" key="1">
    <source>
        <dbReference type="ARBA" id="ARBA00001946"/>
    </source>
</evidence>
<dbReference type="PANTHER" id="PTHR34148">
    <property type="entry name" value="ADENOSYLCOBINAMIDE-GDP RIBAZOLETRANSFERASE"/>
    <property type="match status" value="1"/>
</dbReference>
<dbReference type="HAMAP" id="MF_00719">
    <property type="entry name" value="CobS"/>
    <property type="match status" value="1"/>
</dbReference>
<feature type="transmembrane region" description="Helical" evidence="19">
    <location>
        <begin position="114"/>
        <end position="137"/>
    </location>
</feature>